<dbReference type="Proteomes" id="UP000653056">
    <property type="component" value="Unassembled WGS sequence"/>
</dbReference>
<reference evidence="3" key="1">
    <citation type="journal article" date="2019" name="Int. J. Syst. Evol. Microbiol.">
        <title>The Global Catalogue of Microorganisms (GCM) 10K type strain sequencing project: providing services to taxonomists for standard genome sequencing and annotation.</title>
        <authorList>
            <consortium name="The Broad Institute Genomics Platform"/>
            <consortium name="The Broad Institute Genome Sequencing Center for Infectious Disease"/>
            <person name="Wu L."/>
            <person name="Ma J."/>
        </authorList>
    </citation>
    <scope>NUCLEOTIDE SEQUENCE [LARGE SCALE GENOMIC DNA]</scope>
    <source>
        <strain evidence="3">KCTC 22228</strain>
    </source>
</reference>
<feature type="transmembrane region" description="Helical" evidence="1">
    <location>
        <begin position="76"/>
        <end position="97"/>
    </location>
</feature>
<dbReference type="Pfam" id="PF11351">
    <property type="entry name" value="GTA_holin_3TM"/>
    <property type="match status" value="1"/>
</dbReference>
<organism evidence="2 3">
    <name type="scientific">Litchfieldella qijiaojingensis</name>
    <dbReference type="NCBI Taxonomy" id="980347"/>
    <lineage>
        <taxon>Bacteria</taxon>
        <taxon>Pseudomonadati</taxon>
        <taxon>Pseudomonadota</taxon>
        <taxon>Gammaproteobacteria</taxon>
        <taxon>Oceanospirillales</taxon>
        <taxon>Halomonadaceae</taxon>
        <taxon>Litchfieldella</taxon>
    </lineage>
</organism>
<name>A0ABQ2YSH2_9GAMM</name>
<sequence length="146" mass="16547">MGVISSAVAGGLFDIGGKLIDRLFPDPEQKAKAKRELEKLEQEGELKKLSTRMSTIMAEAESDDPWTSRARPSFMYVFYLVIISLVIVAPTLGIFYPDQMETFFNNVGEGFKAIPEELWWTFTSGYLGYGAYRTYEKRKGVTRNKP</sequence>
<keyword evidence="1" id="KW-0812">Transmembrane</keyword>
<protein>
    <recommendedName>
        <fullName evidence="4">Holin of 3TMs, for gene-transfer release</fullName>
    </recommendedName>
</protein>
<dbReference type="EMBL" id="BMXS01000007">
    <property type="protein sequence ID" value="GGX91156.1"/>
    <property type="molecule type" value="Genomic_DNA"/>
</dbReference>
<gene>
    <name evidence="2" type="ORF">GCM10007160_18300</name>
</gene>
<keyword evidence="3" id="KW-1185">Reference proteome</keyword>
<dbReference type="InterPro" id="IPR021497">
    <property type="entry name" value="GTA_holin_3TM"/>
</dbReference>
<evidence type="ECO:0000256" key="1">
    <source>
        <dbReference type="SAM" id="Phobius"/>
    </source>
</evidence>
<evidence type="ECO:0008006" key="4">
    <source>
        <dbReference type="Google" id="ProtNLM"/>
    </source>
</evidence>
<accession>A0ABQ2YSH2</accession>
<evidence type="ECO:0000313" key="2">
    <source>
        <dbReference type="EMBL" id="GGX91156.1"/>
    </source>
</evidence>
<dbReference type="RefSeq" id="WP_189468399.1">
    <property type="nucleotide sequence ID" value="NZ_BMXS01000007.1"/>
</dbReference>
<comment type="caution">
    <text evidence="2">The sequence shown here is derived from an EMBL/GenBank/DDBJ whole genome shotgun (WGS) entry which is preliminary data.</text>
</comment>
<keyword evidence="1" id="KW-1133">Transmembrane helix</keyword>
<proteinExistence type="predicted"/>
<keyword evidence="1" id="KW-0472">Membrane</keyword>
<evidence type="ECO:0000313" key="3">
    <source>
        <dbReference type="Proteomes" id="UP000653056"/>
    </source>
</evidence>